<evidence type="ECO:0000313" key="2">
    <source>
        <dbReference type="Proteomes" id="UP000745859"/>
    </source>
</evidence>
<dbReference type="EMBL" id="JAASQL010000001">
    <property type="protein sequence ID" value="NIJ43801.1"/>
    <property type="molecule type" value="Genomic_DNA"/>
</dbReference>
<gene>
    <name evidence="1" type="ORF">FHR24_000240</name>
</gene>
<evidence type="ECO:0000313" key="1">
    <source>
        <dbReference type="EMBL" id="NIJ43801.1"/>
    </source>
</evidence>
<sequence>MYVRCLLIDYIGLSNKKWDKTIKGLTGKDLAAVNKTEEGLFVELV</sequence>
<dbReference type="Proteomes" id="UP000745859">
    <property type="component" value="Unassembled WGS sequence"/>
</dbReference>
<proteinExistence type="predicted"/>
<keyword evidence="2" id="KW-1185">Reference proteome</keyword>
<organism evidence="1 2">
    <name type="scientific">Wenyingzhuangia heitensis</name>
    <dbReference type="NCBI Taxonomy" id="1487859"/>
    <lineage>
        <taxon>Bacteria</taxon>
        <taxon>Pseudomonadati</taxon>
        <taxon>Bacteroidota</taxon>
        <taxon>Flavobacteriia</taxon>
        <taxon>Flavobacteriales</taxon>
        <taxon>Flavobacteriaceae</taxon>
        <taxon>Wenyingzhuangia</taxon>
    </lineage>
</organism>
<protein>
    <submittedName>
        <fullName evidence="1">Uncharacterized protein</fullName>
    </submittedName>
</protein>
<reference evidence="1 2" key="1">
    <citation type="submission" date="2020-03" db="EMBL/GenBank/DDBJ databases">
        <title>Genomic Encyclopedia of Type Strains, Phase IV (KMG-IV): sequencing the most valuable type-strain genomes for metagenomic binning, comparative biology and taxonomic classification.</title>
        <authorList>
            <person name="Goeker M."/>
        </authorList>
    </citation>
    <scope>NUCLEOTIDE SEQUENCE [LARGE SCALE GENOMIC DNA]</scope>
    <source>
        <strain evidence="1 2">DSM 101599</strain>
    </source>
</reference>
<dbReference type="RefSeq" id="WP_167181985.1">
    <property type="nucleotide sequence ID" value="NZ_JAASQL010000001.1"/>
</dbReference>
<comment type="caution">
    <text evidence="1">The sequence shown here is derived from an EMBL/GenBank/DDBJ whole genome shotgun (WGS) entry which is preliminary data.</text>
</comment>
<accession>A0ABX0U9I4</accession>
<name>A0ABX0U9I4_9FLAO</name>